<dbReference type="SUPFAM" id="SSF51735">
    <property type="entry name" value="NAD(P)-binding Rossmann-fold domains"/>
    <property type="match status" value="1"/>
</dbReference>
<dbReference type="HOGENOM" id="CLU_010194_1_1_0"/>
<dbReference type="Pfam" id="PF13561">
    <property type="entry name" value="adh_short_C2"/>
    <property type="match status" value="1"/>
</dbReference>
<dbReference type="PANTHER" id="PTHR42760">
    <property type="entry name" value="SHORT-CHAIN DEHYDROGENASES/REDUCTASES FAMILY MEMBER"/>
    <property type="match status" value="1"/>
</dbReference>
<evidence type="ECO:0000256" key="1">
    <source>
        <dbReference type="ARBA" id="ARBA00006484"/>
    </source>
</evidence>
<gene>
    <name evidence="3" type="ordered locus">ANT_01440</name>
</gene>
<dbReference type="NCBIfam" id="NF006132">
    <property type="entry name" value="PRK08277.1"/>
    <property type="match status" value="1"/>
</dbReference>
<dbReference type="InterPro" id="IPR020904">
    <property type="entry name" value="Sc_DH/Rdtase_CS"/>
</dbReference>
<dbReference type="RefSeq" id="WP_013558576.1">
    <property type="nucleotide sequence ID" value="NC_014960.1"/>
</dbReference>
<dbReference type="InParanoid" id="E8MZ35"/>
<dbReference type="GO" id="GO:0016616">
    <property type="term" value="F:oxidoreductase activity, acting on the CH-OH group of donors, NAD or NADP as acceptor"/>
    <property type="evidence" value="ECO:0007669"/>
    <property type="project" value="TreeGrafter"/>
</dbReference>
<dbReference type="STRING" id="926569.ANT_01440"/>
<keyword evidence="4" id="KW-1185">Reference proteome</keyword>
<dbReference type="PRINTS" id="PR00080">
    <property type="entry name" value="SDRFAMILY"/>
</dbReference>
<dbReference type="EMBL" id="AP012029">
    <property type="protein sequence ID" value="BAJ62178.1"/>
    <property type="molecule type" value="Genomic_DNA"/>
</dbReference>
<dbReference type="OrthoDB" id="9803333at2"/>
<dbReference type="PRINTS" id="PR00081">
    <property type="entry name" value="GDHRDH"/>
</dbReference>
<name>E8MZ35_ANATU</name>
<protein>
    <submittedName>
        <fullName evidence="3">Oxidoreductase</fullName>
    </submittedName>
</protein>
<reference evidence="3 4" key="1">
    <citation type="submission" date="2010-12" db="EMBL/GenBank/DDBJ databases">
        <title>Whole genome sequence of Anaerolinea thermophila UNI-1.</title>
        <authorList>
            <person name="Narita-Yamada S."/>
            <person name="Kishi E."/>
            <person name="Watanabe Y."/>
            <person name="Takasaki K."/>
            <person name="Ankai A."/>
            <person name="Oguchi A."/>
            <person name="Fukui S."/>
            <person name="Takahashi M."/>
            <person name="Yashiro I."/>
            <person name="Hosoyama A."/>
            <person name="Sekiguchi Y."/>
            <person name="Hanada S."/>
            <person name="Fujita N."/>
        </authorList>
    </citation>
    <scope>NUCLEOTIDE SEQUENCE [LARGE SCALE GENOMIC DNA]</scope>
    <source>
        <strain evidence="4">DSM 14523 / JCM 11388 / NBRC 100420 / UNI-1</strain>
    </source>
</reference>
<dbReference type="eggNOG" id="COG1028">
    <property type="taxonomic scope" value="Bacteria"/>
</dbReference>
<evidence type="ECO:0000313" key="4">
    <source>
        <dbReference type="Proteomes" id="UP000008922"/>
    </source>
</evidence>
<proteinExistence type="inferred from homology"/>
<comment type="similarity">
    <text evidence="1">Belongs to the short-chain dehydrogenases/reductases (SDR) family.</text>
</comment>
<dbReference type="AlphaFoldDB" id="E8MZ35"/>
<dbReference type="GO" id="GO:0005975">
    <property type="term" value="P:carbohydrate metabolic process"/>
    <property type="evidence" value="ECO:0007669"/>
    <property type="project" value="UniProtKB-ARBA"/>
</dbReference>
<accession>E8MZ35</accession>
<evidence type="ECO:0000313" key="3">
    <source>
        <dbReference type="EMBL" id="BAJ62178.1"/>
    </source>
</evidence>
<dbReference type="KEGG" id="atm:ANT_01440"/>
<dbReference type="FunFam" id="3.40.50.720:FF:000240">
    <property type="entry name" value="SDR family oxidoreductase"/>
    <property type="match status" value="1"/>
</dbReference>
<dbReference type="PROSITE" id="PS00061">
    <property type="entry name" value="ADH_SHORT"/>
    <property type="match status" value="1"/>
</dbReference>
<dbReference type="InterPro" id="IPR002347">
    <property type="entry name" value="SDR_fam"/>
</dbReference>
<dbReference type="FunCoup" id="E8MZ35">
    <property type="interactions" value="3"/>
</dbReference>
<dbReference type="PANTHER" id="PTHR42760:SF115">
    <property type="entry name" value="3-OXOACYL-[ACYL-CARRIER-PROTEIN] REDUCTASE FABG"/>
    <property type="match status" value="1"/>
</dbReference>
<dbReference type="InterPro" id="IPR036291">
    <property type="entry name" value="NAD(P)-bd_dom_sf"/>
</dbReference>
<dbReference type="Proteomes" id="UP000008922">
    <property type="component" value="Chromosome"/>
</dbReference>
<sequence length="276" mass="29467">MSELHPYALFSLQERVAVITGGAGGLGSVMARVLARAGAQVIILNRTLEKAEHLAKAVRQEGGKALAMRCDVLRPEVLRTARQRIVETFGRVDILINAAGGNRPAATTAPDQSFFRLSPAAMKAVFDLNLFGTIYPCQVFGERMAEQGNGVILNITSMTALRPLTRVVAYSAAKAAVANFTAWLAVTMAREYSPAIRVNALAPGFFVTEQNRFLLVEDNGEPSPRGRDVLAHTPMGRFGEPEDLAGAVLFLVSDASRFVTGTVVTVDGGFSAFAGV</sequence>
<organism evidence="3 4">
    <name type="scientific">Anaerolinea thermophila (strain DSM 14523 / JCM 11388 / NBRC 100420 / UNI-1)</name>
    <dbReference type="NCBI Taxonomy" id="926569"/>
    <lineage>
        <taxon>Bacteria</taxon>
        <taxon>Bacillati</taxon>
        <taxon>Chloroflexota</taxon>
        <taxon>Anaerolineae</taxon>
        <taxon>Anaerolineales</taxon>
        <taxon>Anaerolineaceae</taxon>
        <taxon>Anaerolinea</taxon>
    </lineage>
</organism>
<evidence type="ECO:0000256" key="2">
    <source>
        <dbReference type="ARBA" id="ARBA00023002"/>
    </source>
</evidence>
<dbReference type="Gene3D" id="3.40.50.720">
    <property type="entry name" value="NAD(P)-binding Rossmann-like Domain"/>
    <property type="match status" value="1"/>
</dbReference>
<keyword evidence="2" id="KW-0560">Oxidoreductase</keyword>